<keyword evidence="2" id="KW-1185">Reference proteome</keyword>
<organism evidence="1 2">
    <name type="scientific">Galbibacter marinus</name>
    <dbReference type="NCBI Taxonomy" id="555500"/>
    <lineage>
        <taxon>Bacteria</taxon>
        <taxon>Pseudomonadati</taxon>
        <taxon>Bacteroidota</taxon>
        <taxon>Flavobacteriia</taxon>
        <taxon>Flavobacteriales</taxon>
        <taxon>Flavobacteriaceae</taxon>
        <taxon>Galbibacter</taxon>
    </lineage>
</organism>
<evidence type="ECO:0000313" key="1">
    <source>
        <dbReference type="EMBL" id="EKF54807.1"/>
    </source>
</evidence>
<evidence type="ECO:0000313" key="2">
    <source>
        <dbReference type="Proteomes" id="UP000007364"/>
    </source>
</evidence>
<dbReference type="Proteomes" id="UP000007364">
    <property type="component" value="Unassembled WGS sequence"/>
</dbReference>
<proteinExistence type="predicted"/>
<sequence length="168" mass="19502">MKSITVIIAFLIISCSASKVLVKDGDTFLNTLKSQTKKEKCSFVYNEDTSLIGKRLDFLDYENDTVYLIQEYNIQTGEFYVSIWSDKSQVEYKKNGQKVQFTEDSIFPKYYYSLIRGWDIEKIKKYENQYGGNFGANPVKAYKIRIDKGKLEVNCISFSSFFSPDLEN</sequence>
<reference evidence="1 2" key="1">
    <citation type="journal article" date="2012" name="J. Bacteriol.">
        <title>Genome Sequence of Galbibacter marinum Type Strain ck-I2-15.</title>
        <authorList>
            <person name="Lai Q."/>
            <person name="Li C."/>
            <person name="Shao Z."/>
        </authorList>
    </citation>
    <scope>NUCLEOTIDE SEQUENCE [LARGE SCALE GENOMIC DNA]</scope>
    <source>
        <strain evidence="2">ck-I2-15</strain>
    </source>
</reference>
<name>K2QJG0_9FLAO</name>
<dbReference type="AlphaFoldDB" id="K2QJG0"/>
<accession>K2QJG0</accession>
<dbReference type="RefSeq" id="WP_008992017.1">
    <property type="nucleotide sequence ID" value="NZ_AMSG01000015.1"/>
</dbReference>
<protein>
    <recommendedName>
        <fullName evidence="3">Lipoprotein</fullName>
    </recommendedName>
</protein>
<comment type="caution">
    <text evidence="1">The sequence shown here is derived from an EMBL/GenBank/DDBJ whole genome shotgun (WGS) entry which is preliminary data.</text>
</comment>
<dbReference type="EMBL" id="AMSG01000015">
    <property type="protein sequence ID" value="EKF54807.1"/>
    <property type="molecule type" value="Genomic_DNA"/>
</dbReference>
<dbReference type="PROSITE" id="PS51257">
    <property type="entry name" value="PROKAR_LIPOPROTEIN"/>
    <property type="match status" value="1"/>
</dbReference>
<gene>
    <name evidence="1" type="ORF">I215_10885</name>
</gene>
<dbReference type="OrthoDB" id="1100458at2"/>
<dbReference type="STRING" id="555500.I215_10885"/>
<evidence type="ECO:0008006" key="3">
    <source>
        <dbReference type="Google" id="ProtNLM"/>
    </source>
</evidence>